<keyword evidence="3" id="KW-1185">Reference proteome</keyword>
<comment type="caution">
    <text evidence="2">The sequence shown here is derived from an EMBL/GenBank/DDBJ whole genome shotgun (WGS) entry which is preliminary data.</text>
</comment>
<dbReference type="RefSeq" id="WP_344928120.1">
    <property type="nucleotide sequence ID" value="NZ_BAAAYK010000038.1"/>
</dbReference>
<protein>
    <recommendedName>
        <fullName evidence="4">Type I-E CRISPR-associated protein Cse2/CasB</fullName>
    </recommendedName>
</protein>
<sequence length="187" mass="20794">MHRISSDGHVDDRRAALIRLALNRSASTKENRSMPPGLDPDHRDPAYLAGRLFAVLAQLQAAANNNRDANQDDSDAEQQHELNTTYTDRFFAGAARNPRTALVTGRLDAKAWFSKLRRTGRGGLSTHFEKQLHAIYGLIDATDGLPATNNLQQQEQFILGYHHERAARPTRAEPGAADERTEQPTDD</sequence>
<name>A0ABP6RSY2_9PSEU</name>
<evidence type="ECO:0008006" key="4">
    <source>
        <dbReference type="Google" id="ProtNLM"/>
    </source>
</evidence>
<evidence type="ECO:0000313" key="2">
    <source>
        <dbReference type="EMBL" id="GAA3359655.1"/>
    </source>
</evidence>
<dbReference type="Pfam" id="PF09709">
    <property type="entry name" value="Cas_Csd1"/>
    <property type="match status" value="1"/>
</dbReference>
<evidence type="ECO:0000256" key="1">
    <source>
        <dbReference type="SAM" id="MobiDB-lite"/>
    </source>
</evidence>
<reference evidence="3" key="1">
    <citation type="journal article" date="2019" name="Int. J. Syst. Evol. Microbiol.">
        <title>The Global Catalogue of Microorganisms (GCM) 10K type strain sequencing project: providing services to taxonomists for standard genome sequencing and annotation.</title>
        <authorList>
            <consortium name="The Broad Institute Genomics Platform"/>
            <consortium name="The Broad Institute Genome Sequencing Center for Infectious Disease"/>
            <person name="Wu L."/>
            <person name="Ma J."/>
        </authorList>
    </citation>
    <scope>NUCLEOTIDE SEQUENCE [LARGE SCALE GENOMIC DNA]</scope>
    <source>
        <strain evidence="3">JCM 9687</strain>
    </source>
</reference>
<organism evidence="2 3">
    <name type="scientific">Saccharopolyspora gregorii</name>
    <dbReference type="NCBI Taxonomy" id="33914"/>
    <lineage>
        <taxon>Bacteria</taxon>
        <taxon>Bacillati</taxon>
        <taxon>Actinomycetota</taxon>
        <taxon>Actinomycetes</taxon>
        <taxon>Pseudonocardiales</taxon>
        <taxon>Pseudonocardiaceae</taxon>
        <taxon>Saccharopolyspora</taxon>
    </lineage>
</organism>
<evidence type="ECO:0000313" key="3">
    <source>
        <dbReference type="Proteomes" id="UP001500483"/>
    </source>
</evidence>
<proteinExistence type="predicted"/>
<accession>A0ABP6RSY2</accession>
<dbReference type="EMBL" id="BAAAYK010000038">
    <property type="protein sequence ID" value="GAA3359655.1"/>
    <property type="molecule type" value="Genomic_DNA"/>
</dbReference>
<dbReference type="InterPro" id="IPR010144">
    <property type="entry name" value="CRISPR-assoc_prot_Csd1-typ"/>
</dbReference>
<feature type="region of interest" description="Disordered" evidence="1">
    <location>
        <begin position="164"/>
        <end position="187"/>
    </location>
</feature>
<gene>
    <name evidence="2" type="ORF">GCM10020366_36540</name>
</gene>
<feature type="region of interest" description="Disordered" evidence="1">
    <location>
        <begin position="22"/>
        <end position="41"/>
    </location>
</feature>
<dbReference type="Proteomes" id="UP001500483">
    <property type="component" value="Unassembled WGS sequence"/>
</dbReference>